<gene>
    <name evidence="2" type="ORF">B0A50_08589</name>
</gene>
<protein>
    <submittedName>
        <fullName evidence="2">Uncharacterized protein</fullName>
    </submittedName>
</protein>
<organism evidence="2 3">
    <name type="scientific">Salinomyces thailandicus</name>
    <dbReference type="NCBI Taxonomy" id="706561"/>
    <lineage>
        <taxon>Eukaryota</taxon>
        <taxon>Fungi</taxon>
        <taxon>Dikarya</taxon>
        <taxon>Ascomycota</taxon>
        <taxon>Pezizomycotina</taxon>
        <taxon>Dothideomycetes</taxon>
        <taxon>Dothideomycetidae</taxon>
        <taxon>Mycosphaerellales</taxon>
        <taxon>Teratosphaeriaceae</taxon>
        <taxon>Salinomyces</taxon>
    </lineage>
</organism>
<dbReference type="EMBL" id="NAJL01000098">
    <property type="protein sequence ID" value="TKA21827.1"/>
    <property type="molecule type" value="Genomic_DNA"/>
</dbReference>
<evidence type="ECO:0000313" key="2">
    <source>
        <dbReference type="EMBL" id="TKA21827.1"/>
    </source>
</evidence>
<dbReference type="OrthoDB" id="3899716at2759"/>
<sequence length="198" mass="20959">MAAKVASTPQLNGVPKKSAANTRPTPVKKPAAGHARSTAGGGARQSQSKAAPVPNKAASVAGGENGLSNGGITSPYAIMANRIANRVAEMAETFTFVERQKPQGPQSPDSEDFKKRPRKLEMRLNTSSSGETVAFSAPFLDNTLQKMLQLQNRMLKSSAELTKLEGLDEKAMREQAAQAAELSRIIALICAEKARQGA</sequence>
<comment type="caution">
    <text evidence="2">The sequence shown here is derived from an EMBL/GenBank/DDBJ whole genome shotgun (WGS) entry which is preliminary data.</text>
</comment>
<evidence type="ECO:0000256" key="1">
    <source>
        <dbReference type="SAM" id="MobiDB-lite"/>
    </source>
</evidence>
<feature type="region of interest" description="Disordered" evidence="1">
    <location>
        <begin position="1"/>
        <end position="71"/>
    </location>
</feature>
<keyword evidence="3" id="KW-1185">Reference proteome</keyword>
<name>A0A4U0TJA8_9PEZI</name>
<reference evidence="2 3" key="1">
    <citation type="submission" date="2017-03" db="EMBL/GenBank/DDBJ databases">
        <title>Genomes of endolithic fungi from Antarctica.</title>
        <authorList>
            <person name="Coleine C."/>
            <person name="Masonjones S."/>
            <person name="Stajich J.E."/>
        </authorList>
    </citation>
    <scope>NUCLEOTIDE SEQUENCE [LARGE SCALE GENOMIC DNA]</scope>
    <source>
        <strain evidence="2 3">CCFEE 6315</strain>
    </source>
</reference>
<feature type="region of interest" description="Disordered" evidence="1">
    <location>
        <begin position="96"/>
        <end position="117"/>
    </location>
</feature>
<dbReference type="Proteomes" id="UP000308549">
    <property type="component" value="Unassembled WGS sequence"/>
</dbReference>
<accession>A0A4U0TJA8</accession>
<evidence type="ECO:0000313" key="3">
    <source>
        <dbReference type="Proteomes" id="UP000308549"/>
    </source>
</evidence>
<proteinExistence type="predicted"/>
<dbReference type="AlphaFoldDB" id="A0A4U0TJA8"/>